<sequence>MTGEMIEASLRLLIVLPLVTAMAYFFIKYGLARRSRILSGTRRMRLVEQLPIGPKTFITLVEVGERYYLLAQHENGVTLVNELNELPGPVAPEESDMDIKNFLSAAGRGISFINSKVAKHRTRE</sequence>
<dbReference type="GO" id="GO:0044781">
    <property type="term" value="P:bacterial-type flagellum organization"/>
    <property type="evidence" value="ECO:0007669"/>
    <property type="project" value="UniProtKB-UniRule"/>
</dbReference>
<dbReference type="GO" id="GO:0009425">
    <property type="term" value="C:bacterial-type flagellum basal body"/>
    <property type="evidence" value="ECO:0007669"/>
    <property type="project" value="UniProtKB-SubCell"/>
</dbReference>
<comment type="caution">
    <text evidence="6">The sequence shown here is derived from an EMBL/GenBank/DDBJ whole genome shotgun (WGS) entry which is preliminary data.</text>
</comment>
<evidence type="ECO:0000256" key="1">
    <source>
        <dbReference type="ARBA" id="ARBA00022475"/>
    </source>
</evidence>
<evidence type="ECO:0000256" key="4">
    <source>
        <dbReference type="ARBA" id="ARBA00023136"/>
    </source>
</evidence>
<dbReference type="RefSeq" id="WP_104371627.1">
    <property type="nucleotide sequence ID" value="NZ_BFAV01000075.1"/>
</dbReference>
<dbReference type="InterPro" id="IPR022781">
    <property type="entry name" value="Flagellar_biosynth_FliO"/>
</dbReference>
<keyword evidence="2 5" id="KW-0812">Transmembrane</keyword>
<comment type="similarity">
    <text evidence="5">Belongs to the FliO/MopB family.</text>
</comment>
<keyword evidence="5" id="KW-0975">Bacterial flagellum</keyword>
<name>A0A2L2XA95_9FIRM</name>
<dbReference type="NCBIfam" id="TIGR03500">
    <property type="entry name" value="FliO_TIGR"/>
    <property type="match status" value="1"/>
</dbReference>
<accession>A0A2L2XA95</accession>
<evidence type="ECO:0000313" key="6">
    <source>
        <dbReference type="EMBL" id="GBF33199.1"/>
    </source>
</evidence>
<evidence type="ECO:0000256" key="2">
    <source>
        <dbReference type="ARBA" id="ARBA00022692"/>
    </source>
</evidence>
<reference evidence="7" key="1">
    <citation type="submission" date="2018-02" db="EMBL/GenBank/DDBJ databases">
        <title>Genome sequence of Desulfocucumis palustris strain NAW-5.</title>
        <authorList>
            <person name="Watanabe M."/>
            <person name="Kojima H."/>
            <person name="Fukui M."/>
        </authorList>
    </citation>
    <scope>NUCLEOTIDE SEQUENCE [LARGE SCALE GENOMIC DNA]</scope>
    <source>
        <strain evidence="7">NAW-5</strain>
    </source>
</reference>
<organism evidence="6 7">
    <name type="scientific">Desulfocucumis palustris</name>
    <dbReference type="NCBI Taxonomy" id="1898651"/>
    <lineage>
        <taxon>Bacteria</taxon>
        <taxon>Bacillati</taxon>
        <taxon>Bacillota</taxon>
        <taxon>Clostridia</taxon>
        <taxon>Eubacteriales</taxon>
        <taxon>Desulfocucumaceae</taxon>
        <taxon>Desulfocucumis</taxon>
    </lineage>
</organism>
<keyword evidence="7" id="KW-1185">Reference proteome</keyword>
<keyword evidence="4 5" id="KW-0472">Membrane</keyword>
<dbReference type="OrthoDB" id="1806687at2"/>
<dbReference type="EMBL" id="BFAV01000075">
    <property type="protein sequence ID" value="GBF33199.1"/>
    <property type="molecule type" value="Genomic_DNA"/>
</dbReference>
<dbReference type="Proteomes" id="UP000239549">
    <property type="component" value="Unassembled WGS sequence"/>
</dbReference>
<dbReference type="Pfam" id="PF04347">
    <property type="entry name" value="FliO"/>
    <property type="match status" value="1"/>
</dbReference>
<dbReference type="AlphaFoldDB" id="A0A2L2XA95"/>
<dbReference type="GO" id="GO:0005886">
    <property type="term" value="C:plasma membrane"/>
    <property type="evidence" value="ECO:0007669"/>
    <property type="project" value="UniProtKB-SubCell"/>
</dbReference>
<gene>
    <name evidence="6" type="ORF">DCCM_2298</name>
</gene>
<keyword evidence="6" id="KW-0966">Cell projection</keyword>
<keyword evidence="6" id="KW-0282">Flagellum</keyword>
<feature type="transmembrane region" description="Helical" evidence="5">
    <location>
        <begin position="12"/>
        <end position="32"/>
    </location>
</feature>
<evidence type="ECO:0000256" key="5">
    <source>
        <dbReference type="RuleBase" id="RU362064"/>
    </source>
</evidence>
<evidence type="ECO:0000256" key="3">
    <source>
        <dbReference type="ARBA" id="ARBA00022989"/>
    </source>
</evidence>
<keyword evidence="1 5" id="KW-1003">Cell membrane</keyword>
<keyword evidence="3 5" id="KW-1133">Transmembrane helix</keyword>
<keyword evidence="6" id="KW-0969">Cilium</keyword>
<comment type="subcellular location">
    <subcellularLocation>
        <location evidence="5">Cell membrane</location>
    </subcellularLocation>
    <subcellularLocation>
        <location evidence="5">Bacterial flagellum basal body</location>
    </subcellularLocation>
</comment>
<proteinExistence type="inferred from homology"/>
<protein>
    <recommendedName>
        <fullName evidence="5">Flagellar protein</fullName>
    </recommendedName>
</protein>
<evidence type="ECO:0000313" key="7">
    <source>
        <dbReference type="Proteomes" id="UP000239549"/>
    </source>
</evidence>